<dbReference type="KEGG" id="cari:FNU76_23225"/>
<dbReference type="AlphaFoldDB" id="A0A516SLK2"/>
<dbReference type="PANTHER" id="PTHR34301">
    <property type="entry name" value="DNA-BINDING PROTEIN-RELATED"/>
    <property type="match status" value="1"/>
</dbReference>
<evidence type="ECO:0008006" key="3">
    <source>
        <dbReference type="Google" id="ProtNLM"/>
    </source>
</evidence>
<dbReference type="Proteomes" id="UP000317550">
    <property type="component" value="Chromosome"/>
</dbReference>
<dbReference type="Gene3D" id="3.40.50.300">
    <property type="entry name" value="P-loop containing nucleotide triphosphate hydrolases"/>
    <property type="match status" value="1"/>
</dbReference>
<dbReference type="InterPro" id="IPR027417">
    <property type="entry name" value="P-loop_NTPase"/>
</dbReference>
<dbReference type="SUPFAM" id="SSF52540">
    <property type="entry name" value="P-loop containing nucleoside triphosphate hydrolases"/>
    <property type="match status" value="1"/>
</dbReference>
<accession>A0A516SLK2</accession>
<dbReference type="RefSeq" id="WP_144280405.1">
    <property type="nucleotide sequence ID" value="NZ_CP041730.1"/>
</dbReference>
<name>A0A516SLK2_9NEIS</name>
<dbReference type="OrthoDB" id="8576717at2"/>
<evidence type="ECO:0000313" key="2">
    <source>
        <dbReference type="Proteomes" id="UP000317550"/>
    </source>
</evidence>
<protein>
    <recommendedName>
        <fullName evidence="3">ATP-binding protein</fullName>
    </recommendedName>
</protein>
<gene>
    <name evidence="1" type="ORF">FNU76_23225</name>
</gene>
<dbReference type="PANTHER" id="PTHR34301:SF8">
    <property type="entry name" value="ATPASE DOMAIN-CONTAINING PROTEIN"/>
    <property type="match status" value="1"/>
</dbReference>
<proteinExistence type="predicted"/>
<keyword evidence="2" id="KW-1185">Reference proteome</keyword>
<reference evidence="2" key="1">
    <citation type="submission" date="2019-07" db="EMBL/GenBank/DDBJ databases">
        <title>Chitinimonas sp. nov., isolated from Ny-Alesund, arctica soil.</title>
        <authorList>
            <person name="Xu Q."/>
            <person name="Peng F."/>
        </authorList>
    </citation>
    <scope>NUCLEOTIDE SEQUENCE [LARGE SCALE GENOMIC DNA]</scope>
    <source>
        <strain evidence="2">R3-44</strain>
    </source>
</reference>
<dbReference type="EMBL" id="CP041730">
    <property type="protein sequence ID" value="QDQ29023.1"/>
    <property type="molecule type" value="Genomic_DNA"/>
</dbReference>
<organism evidence="1 2">
    <name type="scientific">Chitinimonas arctica</name>
    <dbReference type="NCBI Taxonomy" id="2594795"/>
    <lineage>
        <taxon>Bacteria</taxon>
        <taxon>Pseudomonadati</taxon>
        <taxon>Pseudomonadota</taxon>
        <taxon>Betaproteobacteria</taxon>
        <taxon>Neisseriales</taxon>
        <taxon>Chitinibacteraceae</taxon>
        <taxon>Chitinimonas</taxon>
    </lineage>
</organism>
<evidence type="ECO:0000313" key="1">
    <source>
        <dbReference type="EMBL" id="QDQ29023.1"/>
    </source>
</evidence>
<sequence>MTHASFSFKRPQLAAALCDSLEGKGIANSRSGLFLAAPRRVGKSTFLKGELVPAGNARQWVTVYVDLWANREADPAELIAEAIKTRIADYQGKITKLAKAVKLDKIMLMGTLVLDFNRPGLPPSMTLADAIKVLHSLADQPVLLIVDEAQHALTTPAGLNAMFGLKSARDQLNSNDLAPALMLVFTGSNRDKLAHLVLKKDQPFFGSDVTPFPLLNRAYTDAFTDWANASLAADNQFGKDGVWSAFKLVGHRPEILNEMAGRIALGGEAANFSGLLEQNAELWHGRIWDEFESEFNTLTELQKAVLTALVEKGRAWSPFNEDSMTRYAEITRQKEVSTASVQTAIAGLRERGFIWQSGRGAYALEDESFAEWFRHGGAGEKVSG</sequence>